<dbReference type="InterPro" id="IPR032675">
    <property type="entry name" value="LRR_dom_sf"/>
</dbReference>
<dbReference type="AlphaFoldDB" id="A0AAV1DTF8"/>
<dbReference type="EMBL" id="OX459123">
    <property type="protein sequence ID" value="CAI9110959.1"/>
    <property type="molecule type" value="Genomic_DNA"/>
</dbReference>
<proteinExistence type="predicted"/>
<feature type="region of interest" description="Disordered" evidence="1">
    <location>
        <begin position="516"/>
        <end position="549"/>
    </location>
</feature>
<keyword evidence="4" id="KW-1185">Reference proteome</keyword>
<sequence>MWRGLEGIDELSYSERQTLLEPKRFEYIEWVNKVLQSHKAVVLEVFRIRFNLNKYSRFDIDRWLQHALARRVHMLELDLSDSRGQSDGPFYEFPNELLGLNDENSSCGNGFNSDAILFDFKSLRTLKFHCVHVSGEVLEFFLHNCPSLEHLQVVSSNLEKVKVCGPSLALKYLEIMYCSSLSSFIVCDSNVVSLRTTEGHILVLKNVPMLVEIFVTGFNFQNNGYASLVHTTISWISCCLSKLEVLTLGIRRTHVTFERDTNVALPQLTKLKQLTFIMHAANGDKSLMPFTSLIRASPNLEKFVLKLDRKGDVDMKRSVSEKGVTKSDRSILLKRIHNSALRLRIENHQINLGVMEDDGTRKNETKFKEVLVWVVRNEWWWFLVGDNPQCGLFALRTSPPEASSNALYQVPIWLESMCSGEETLYNSRVSPLPNISRVQYTLPSFQLQSKNTVPTLHELKPNSISGNANDTTEEKKQAAADVLFHYSKFVMAAIGSQVRPCDLRLHLMKEVSGLPTKLKKDGESSPDAMGESSSSGTSRLDKTDSFRGL</sequence>
<accession>A0AAV1DTF8</accession>
<dbReference type="Proteomes" id="UP001161247">
    <property type="component" value="Chromosome 6"/>
</dbReference>
<dbReference type="PANTHER" id="PTHR34145:SF68">
    <property type="entry name" value="FBD DOMAIN-CONTAINING PROTEIN"/>
    <property type="match status" value="1"/>
</dbReference>
<evidence type="ECO:0000259" key="2">
    <source>
        <dbReference type="Pfam" id="PF23622"/>
    </source>
</evidence>
<reference evidence="3" key="1">
    <citation type="submission" date="2023-03" db="EMBL/GenBank/DDBJ databases">
        <authorList>
            <person name="Julca I."/>
        </authorList>
    </citation>
    <scope>NUCLEOTIDE SEQUENCE</scope>
</reference>
<protein>
    <submittedName>
        <fullName evidence="3">OLC1v1011071C1</fullName>
    </submittedName>
</protein>
<dbReference type="InterPro" id="IPR053772">
    <property type="entry name" value="At1g61320/At1g61330-like"/>
</dbReference>
<feature type="domain" description="At1g61320/AtMIF1 LRR" evidence="2">
    <location>
        <begin position="34"/>
        <end position="314"/>
    </location>
</feature>
<evidence type="ECO:0000256" key="1">
    <source>
        <dbReference type="SAM" id="MobiDB-lite"/>
    </source>
</evidence>
<name>A0AAV1DTF8_OLDCO</name>
<gene>
    <name evidence="3" type="ORF">OLC1_LOCUS18488</name>
</gene>
<dbReference type="SUPFAM" id="SSF52058">
    <property type="entry name" value="L domain-like"/>
    <property type="match status" value="1"/>
</dbReference>
<dbReference type="Pfam" id="PF23622">
    <property type="entry name" value="LRR_At1g61320_AtMIF1"/>
    <property type="match status" value="1"/>
</dbReference>
<dbReference type="InterPro" id="IPR055357">
    <property type="entry name" value="LRR_At1g61320_AtMIF1"/>
</dbReference>
<organism evidence="3 4">
    <name type="scientific">Oldenlandia corymbosa var. corymbosa</name>
    <dbReference type="NCBI Taxonomy" id="529605"/>
    <lineage>
        <taxon>Eukaryota</taxon>
        <taxon>Viridiplantae</taxon>
        <taxon>Streptophyta</taxon>
        <taxon>Embryophyta</taxon>
        <taxon>Tracheophyta</taxon>
        <taxon>Spermatophyta</taxon>
        <taxon>Magnoliopsida</taxon>
        <taxon>eudicotyledons</taxon>
        <taxon>Gunneridae</taxon>
        <taxon>Pentapetalae</taxon>
        <taxon>asterids</taxon>
        <taxon>lamiids</taxon>
        <taxon>Gentianales</taxon>
        <taxon>Rubiaceae</taxon>
        <taxon>Rubioideae</taxon>
        <taxon>Spermacoceae</taxon>
        <taxon>Hedyotis-Oldenlandia complex</taxon>
        <taxon>Oldenlandia</taxon>
    </lineage>
</organism>
<evidence type="ECO:0000313" key="3">
    <source>
        <dbReference type="EMBL" id="CAI9110959.1"/>
    </source>
</evidence>
<feature type="compositionally biased region" description="Basic and acidic residues" evidence="1">
    <location>
        <begin position="539"/>
        <end position="549"/>
    </location>
</feature>
<dbReference type="Gene3D" id="3.80.10.10">
    <property type="entry name" value="Ribonuclease Inhibitor"/>
    <property type="match status" value="1"/>
</dbReference>
<evidence type="ECO:0000313" key="4">
    <source>
        <dbReference type="Proteomes" id="UP001161247"/>
    </source>
</evidence>
<dbReference type="PANTHER" id="PTHR34145">
    <property type="entry name" value="OS02G0105600 PROTEIN"/>
    <property type="match status" value="1"/>
</dbReference>